<dbReference type="GO" id="GO:0003700">
    <property type="term" value="F:DNA-binding transcription factor activity"/>
    <property type="evidence" value="ECO:0007669"/>
    <property type="project" value="InterPro"/>
</dbReference>
<sequence>MLKGARRPVKGRSPKASSLAAPSVYDQLKAEILDRHLKPGVKLTHQGLAEMLGVSRTPVREALERLFQEGYVIRIPRRGFFVAEIGVDEVIHLYQTREALEVYQIERLVEKGLSRREFAELKAINARYGNLIDANLTYERLRVDRDFHVRLASLTGNAYLVASLEAIFEKVILKRRLEGVSDPTGRGPYEDHLRLLDALEKGDGAAISILRAHIRGACDRLILHLQSFEIPGGRRDSGLSPGKRVSTR</sequence>
<reference evidence="5" key="1">
    <citation type="submission" date="2019-03" db="EMBL/GenBank/DDBJ databases">
        <title>Afifella sp. nov., isolated from activated sludge.</title>
        <authorList>
            <person name="Li Q."/>
            <person name="Liu Y."/>
        </authorList>
    </citation>
    <scope>NUCLEOTIDE SEQUENCE</scope>
    <source>
        <strain evidence="5">L72</strain>
    </source>
</reference>
<dbReference type="PRINTS" id="PR00035">
    <property type="entry name" value="HTHGNTR"/>
</dbReference>
<dbReference type="InterPro" id="IPR000524">
    <property type="entry name" value="Tscrpt_reg_HTH_GntR"/>
</dbReference>
<dbReference type="InterPro" id="IPR036388">
    <property type="entry name" value="WH-like_DNA-bd_sf"/>
</dbReference>
<name>A0A964T2J6_9HYPH</name>
<protein>
    <submittedName>
        <fullName evidence="5">GntR family transcriptional regulator</fullName>
    </submittedName>
</protein>
<feature type="domain" description="HTH gntR-type" evidence="4">
    <location>
        <begin position="18"/>
        <end position="85"/>
    </location>
</feature>
<comment type="caution">
    <text evidence="5">The sequence shown here is derived from an EMBL/GenBank/DDBJ whole genome shotgun (WGS) entry which is preliminary data.</text>
</comment>
<evidence type="ECO:0000313" key="5">
    <source>
        <dbReference type="EMBL" id="MYZ46422.1"/>
    </source>
</evidence>
<evidence type="ECO:0000256" key="1">
    <source>
        <dbReference type="ARBA" id="ARBA00023015"/>
    </source>
</evidence>
<keyword evidence="3" id="KW-0804">Transcription</keyword>
<dbReference type="InterPro" id="IPR008920">
    <property type="entry name" value="TF_FadR/GntR_C"/>
</dbReference>
<dbReference type="PANTHER" id="PTHR43537:SF51">
    <property type="entry name" value="HTH-TYPE TRANSCRIPTIONAL REGULATOR LGOR-RELATED"/>
    <property type="match status" value="1"/>
</dbReference>
<evidence type="ECO:0000259" key="4">
    <source>
        <dbReference type="PROSITE" id="PS50949"/>
    </source>
</evidence>
<dbReference type="Gene3D" id="1.20.120.530">
    <property type="entry name" value="GntR ligand-binding domain-like"/>
    <property type="match status" value="1"/>
</dbReference>
<dbReference type="SUPFAM" id="SSF46785">
    <property type="entry name" value="Winged helix' DNA-binding domain"/>
    <property type="match status" value="1"/>
</dbReference>
<dbReference type="Pfam" id="PF07729">
    <property type="entry name" value="FCD"/>
    <property type="match status" value="1"/>
</dbReference>
<dbReference type="PROSITE" id="PS50949">
    <property type="entry name" value="HTH_GNTR"/>
    <property type="match status" value="1"/>
</dbReference>
<dbReference type="Gene3D" id="1.10.10.10">
    <property type="entry name" value="Winged helix-like DNA-binding domain superfamily/Winged helix DNA-binding domain"/>
    <property type="match status" value="1"/>
</dbReference>
<dbReference type="GO" id="GO:0003677">
    <property type="term" value="F:DNA binding"/>
    <property type="evidence" value="ECO:0007669"/>
    <property type="project" value="UniProtKB-KW"/>
</dbReference>
<gene>
    <name evidence="5" type="ORF">E4O86_01635</name>
</gene>
<keyword evidence="2" id="KW-0238">DNA-binding</keyword>
<evidence type="ECO:0000256" key="2">
    <source>
        <dbReference type="ARBA" id="ARBA00023125"/>
    </source>
</evidence>
<dbReference type="CDD" id="cd07377">
    <property type="entry name" value="WHTH_GntR"/>
    <property type="match status" value="1"/>
</dbReference>
<proteinExistence type="predicted"/>
<evidence type="ECO:0000313" key="6">
    <source>
        <dbReference type="Proteomes" id="UP000773614"/>
    </source>
</evidence>
<dbReference type="AlphaFoldDB" id="A0A964T2J6"/>
<organism evidence="5 6">
    <name type="scientific">Propylenella binzhouense</name>
    <dbReference type="NCBI Taxonomy" id="2555902"/>
    <lineage>
        <taxon>Bacteria</taxon>
        <taxon>Pseudomonadati</taxon>
        <taxon>Pseudomonadota</taxon>
        <taxon>Alphaproteobacteria</taxon>
        <taxon>Hyphomicrobiales</taxon>
        <taxon>Propylenellaceae</taxon>
        <taxon>Propylenella</taxon>
    </lineage>
</organism>
<dbReference type="InterPro" id="IPR036390">
    <property type="entry name" value="WH_DNA-bd_sf"/>
</dbReference>
<dbReference type="SUPFAM" id="SSF48008">
    <property type="entry name" value="GntR ligand-binding domain-like"/>
    <property type="match status" value="1"/>
</dbReference>
<keyword evidence="1" id="KW-0805">Transcription regulation</keyword>
<dbReference type="PANTHER" id="PTHR43537">
    <property type="entry name" value="TRANSCRIPTIONAL REGULATOR, GNTR FAMILY"/>
    <property type="match status" value="1"/>
</dbReference>
<dbReference type="SMART" id="SM00345">
    <property type="entry name" value="HTH_GNTR"/>
    <property type="match status" value="1"/>
</dbReference>
<keyword evidence="6" id="KW-1185">Reference proteome</keyword>
<accession>A0A964T2J6</accession>
<dbReference type="InterPro" id="IPR011711">
    <property type="entry name" value="GntR_C"/>
</dbReference>
<dbReference type="EMBL" id="SPKJ01000003">
    <property type="protein sequence ID" value="MYZ46422.1"/>
    <property type="molecule type" value="Genomic_DNA"/>
</dbReference>
<dbReference type="Proteomes" id="UP000773614">
    <property type="component" value="Unassembled WGS sequence"/>
</dbReference>
<dbReference type="SMART" id="SM00895">
    <property type="entry name" value="FCD"/>
    <property type="match status" value="1"/>
</dbReference>
<dbReference type="Pfam" id="PF00392">
    <property type="entry name" value="GntR"/>
    <property type="match status" value="1"/>
</dbReference>
<evidence type="ECO:0000256" key="3">
    <source>
        <dbReference type="ARBA" id="ARBA00023163"/>
    </source>
</evidence>